<proteinExistence type="predicted"/>
<organism evidence="1 2">
    <name type="scientific">Mesorhizobium plurifarium</name>
    <dbReference type="NCBI Taxonomy" id="69974"/>
    <lineage>
        <taxon>Bacteria</taxon>
        <taxon>Pseudomonadati</taxon>
        <taxon>Pseudomonadota</taxon>
        <taxon>Alphaproteobacteria</taxon>
        <taxon>Hyphomicrobiales</taxon>
        <taxon>Phyllobacteriaceae</taxon>
        <taxon>Mesorhizobium</taxon>
    </lineage>
</organism>
<evidence type="ECO:0000313" key="1">
    <source>
        <dbReference type="EMBL" id="CDX52812.1"/>
    </source>
</evidence>
<accession>A0A090FZ52</accession>
<evidence type="ECO:0000313" key="2">
    <source>
        <dbReference type="Proteomes" id="UP000046122"/>
    </source>
</evidence>
<sequence>MTDGVRPGCVKVVSRTFARQLAGVWLYADEGLFAKLSKRRLKRRGFHPCVDL</sequence>
<dbReference type="EMBL" id="CCNE01000009">
    <property type="protein sequence ID" value="CDX52812.1"/>
    <property type="molecule type" value="Genomic_DNA"/>
</dbReference>
<dbReference type="AlphaFoldDB" id="A0A090FZ52"/>
<name>A0A090FZ52_MESPL</name>
<dbReference type="Proteomes" id="UP000046122">
    <property type="component" value="Unassembled WGS sequence"/>
</dbReference>
<protein>
    <submittedName>
        <fullName evidence="1">Uncharacterized protein</fullName>
    </submittedName>
</protein>
<gene>
    <name evidence="1" type="ORF">MPL3365_170109</name>
</gene>
<reference evidence="1 2" key="1">
    <citation type="submission" date="2014-08" db="EMBL/GenBank/DDBJ databases">
        <authorList>
            <person name="Moulin Lionel"/>
        </authorList>
    </citation>
    <scope>NUCLEOTIDE SEQUENCE [LARGE SCALE GENOMIC DNA]</scope>
</reference>